<organism evidence="2 3">
    <name type="scientific">Thiothrix lacustris</name>
    <dbReference type="NCBI Taxonomy" id="525917"/>
    <lineage>
        <taxon>Bacteria</taxon>
        <taxon>Pseudomonadati</taxon>
        <taxon>Pseudomonadota</taxon>
        <taxon>Gammaproteobacteria</taxon>
        <taxon>Thiotrichales</taxon>
        <taxon>Thiotrichaceae</taxon>
        <taxon>Thiothrix</taxon>
    </lineage>
</organism>
<protein>
    <recommendedName>
        <fullName evidence="4">Invasion protein</fullName>
    </recommendedName>
</protein>
<dbReference type="Pfam" id="PF04247">
    <property type="entry name" value="SirB"/>
    <property type="match status" value="1"/>
</dbReference>
<evidence type="ECO:0000256" key="1">
    <source>
        <dbReference type="SAM" id="Phobius"/>
    </source>
</evidence>
<accession>A0A1Y1QFP0</accession>
<evidence type="ECO:0008006" key="4">
    <source>
        <dbReference type="Google" id="ProtNLM"/>
    </source>
</evidence>
<dbReference type="InterPro" id="IPR007360">
    <property type="entry name" value="SirB"/>
</dbReference>
<evidence type="ECO:0000313" key="3">
    <source>
        <dbReference type="Proteomes" id="UP000192491"/>
    </source>
</evidence>
<dbReference type="PIRSF" id="PIRSF005610">
    <property type="entry name" value="SirB"/>
    <property type="match status" value="1"/>
</dbReference>
<reference evidence="2 3" key="1">
    <citation type="submission" date="2017-01" db="EMBL/GenBank/DDBJ databases">
        <title>Novel large sulfur bacteria in the metagenomes of groundwater-fed chemosynthetic microbial mats in the Lake Huron basin.</title>
        <authorList>
            <person name="Sharrar A.M."/>
            <person name="Flood B.E."/>
            <person name="Bailey J.V."/>
            <person name="Jones D.S."/>
            <person name="Biddanda B."/>
            <person name="Ruberg S.A."/>
            <person name="Marcus D.N."/>
            <person name="Dick G.J."/>
        </authorList>
    </citation>
    <scope>NUCLEOTIDE SEQUENCE [LARGE SCALE GENOMIC DNA]</scope>
    <source>
        <strain evidence="2">A8</strain>
    </source>
</reference>
<feature type="transmembrane region" description="Helical" evidence="1">
    <location>
        <begin position="40"/>
        <end position="60"/>
    </location>
</feature>
<dbReference type="EMBL" id="MTEJ01000349">
    <property type="protein sequence ID" value="OQX04279.1"/>
    <property type="molecule type" value="Genomic_DNA"/>
</dbReference>
<comment type="caution">
    <text evidence="2">The sequence shown here is derived from an EMBL/GenBank/DDBJ whole genome shotgun (WGS) entry which is preliminary data.</text>
</comment>
<feature type="transmembrane region" description="Helical" evidence="1">
    <location>
        <begin position="6"/>
        <end position="28"/>
    </location>
</feature>
<feature type="transmembrane region" description="Helical" evidence="1">
    <location>
        <begin position="72"/>
        <end position="90"/>
    </location>
</feature>
<keyword evidence="1" id="KW-0812">Transmembrane</keyword>
<proteinExistence type="predicted"/>
<sequence length="125" mass="13072">MDTNTLIIKVHAIVALLSIAIYLIRGIWMLTNNPAVTGKAALASASLSMLILLGTGLWLAFVSTAHGVDNFVIIKAVGLIVYVVLGVIALKPGLGKAAAIILWLAGAATFAYTFLFAKNLLPAIL</sequence>
<dbReference type="Proteomes" id="UP000192491">
    <property type="component" value="Unassembled WGS sequence"/>
</dbReference>
<keyword evidence="1" id="KW-0472">Membrane</keyword>
<feature type="transmembrane region" description="Helical" evidence="1">
    <location>
        <begin position="97"/>
        <end position="117"/>
    </location>
</feature>
<evidence type="ECO:0000313" key="2">
    <source>
        <dbReference type="EMBL" id="OQX04279.1"/>
    </source>
</evidence>
<keyword evidence="1" id="KW-1133">Transmembrane helix</keyword>
<name>A0A1Y1QFP0_9GAMM</name>
<gene>
    <name evidence="2" type="ORF">BWK73_36785</name>
</gene>
<dbReference type="STRING" id="1123401.GCA_000621325_02021"/>
<dbReference type="AlphaFoldDB" id="A0A1Y1QFP0"/>